<dbReference type="AlphaFoldDB" id="Q1Q6D7"/>
<dbReference type="InterPro" id="IPR043129">
    <property type="entry name" value="ATPase_NBD"/>
</dbReference>
<keyword evidence="1" id="KW-1133">Transmembrane helix</keyword>
<evidence type="ECO:0000313" key="2">
    <source>
        <dbReference type="EMBL" id="CAJ73139.1"/>
    </source>
</evidence>
<gene>
    <name evidence="3" type="ORF">KsCSTR_36790</name>
    <name evidence="4" type="ORF">KSMBR1_3368</name>
    <name evidence="2" type="ORF">kuste2393</name>
</gene>
<feature type="transmembrane region" description="Helical" evidence="1">
    <location>
        <begin position="272"/>
        <end position="292"/>
    </location>
</feature>
<dbReference type="EMBL" id="CP049055">
    <property type="protein sequence ID" value="QII13058.1"/>
    <property type="molecule type" value="Genomic_DNA"/>
</dbReference>
<dbReference type="Pfam" id="PF05137">
    <property type="entry name" value="PilN"/>
    <property type="match status" value="1"/>
</dbReference>
<accession>Q1Q6D7</accession>
<dbReference type="EMBL" id="LT934425">
    <property type="protein sequence ID" value="SOH05843.1"/>
    <property type="molecule type" value="Genomic_DNA"/>
</dbReference>
<dbReference type="RefSeq" id="WP_099326376.1">
    <property type="nucleotide sequence ID" value="NZ_CP049055.1"/>
</dbReference>
<reference evidence="4" key="4">
    <citation type="submission" date="2017-10" db="EMBL/GenBank/DDBJ databases">
        <authorList>
            <person name="Banno H."/>
            <person name="Chua N.-H."/>
        </authorList>
    </citation>
    <scope>NUCLEOTIDE SEQUENCE [LARGE SCALE GENOMIC DNA]</scope>
    <source>
        <strain evidence="4">Kuenenia_mbr1_ru-nijmegen</strain>
    </source>
</reference>
<name>Q1Q6D7_KUEST</name>
<keyword evidence="5" id="KW-1185">Reference proteome</keyword>
<evidence type="ECO:0000256" key="1">
    <source>
        <dbReference type="SAM" id="Phobius"/>
    </source>
</evidence>
<dbReference type="Proteomes" id="UP000501926">
    <property type="component" value="Chromosome"/>
</dbReference>
<dbReference type="EMBL" id="CT573071">
    <property type="protein sequence ID" value="CAJ73139.1"/>
    <property type="molecule type" value="Genomic_DNA"/>
</dbReference>
<evidence type="ECO:0000313" key="4">
    <source>
        <dbReference type="EMBL" id="SOH05843.1"/>
    </source>
</evidence>
<evidence type="ECO:0000313" key="5">
    <source>
        <dbReference type="Proteomes" id="UP000221734"/>
    </source>
</evidence>
<evidence type="ECO:0000313" key="6">
    <source>
        <dbReference type="Proteomes" id="UP000501926"/>
    </source>
</evidence>
<dbReference type="KEGG" id="kst:KSMBR1_3368"/>
<dbReference type="Gene3D" id="3.30.420.380">
    <property type="match status" value="1"/>
</dbReference>
<dbReference type="PANTHER" id="PTHR40278:SF1">
    <property type="entry name" value="DNA UTILIZATION PROTEIN HOFN"/>
    <property type="match status" value="1"/>
</dbReference>
<evidence type="ECO:0000313" key="3">
    <source>
        <dbReference type="EMBL" id="QII13058.1"/>
    </source>
</evidence>
<protein>
    <submittedName>
        <fullName evidence="3">Competence protein A</fullName>
    </submittedName>
</protein>
<keyword evidence="1" id="KW-0472">Membrane</keyword>
<proteinExistence type="predicted"/>
<dbReference type="SUPFAM" id="SSF53067">
    <property type="entry name" value="Actin-like ATPase domain"/>
    <property type="match status" value="1"/>
</dbReference>
<dbReference type="PANTHER" id="PTHR40278">
    <property type="entry name" value="DNA UTILIZATION PROTEIN HOFN"/>
    <property type="match status" value="1"/>
</dbReference>
<reference evidence="5" key="3">
    <citation type="submission" date="2017-10" db="EMBL/GenBank/DDBJ databases">
        <authorList>
            <person name="Frank J."/>
        </authorList>
    </citation>
    <scope>NUCLEOTIDE SEQUENCE [LARGE SCALE GENOMIC DNA]</scope>
</reference>
<keyword evidence="1" id="KW-0812">Transmembrane</keyword>
<dbReference type="OrthoDB" id="244305at2"/>
<reference evidence="2" key="2">
    <citation type="submission" date="2006-01" db="EMBL/GenBank/DDBJ databases">
        <authorList>
            <person name="Genoscope"/>
        </authorList>
    </citation>
    <scope>NUCLEOTIDE SEQUENCE</scope>
</reference>
<reference evidence="3 6" key="5">
    <citation type="submission" date="2020-02" db="EMBL/GenBank/DDBJ databases">
        <title>Newly sequenced genome of strain CSTR1 showed variability in Candidatus Kuenenia stuttgartiensis genomes.</title>
        <authorList>
            <person name="Ding C."/>
            <person name="Adrian L."/>
        </authorList>
    </citation>
    <scope>NUCLEOTIDE SEQUENCE [LARGE SCALE GENOMIC DNA]</scope>
    <source>
        <strain evidence="3 6">CSTR1</strain>
    </source>
</reference>
<organism evidence="2">
    <name type="scientific">Kuenenia stuttgartiensis</name>
    <dbReference type="NCBI Taxonomy" id="174633"/>
    <lineage>
        <taxon>Bacteria</taxon>
        <taxon>Pseudomonadati</taxon>
        <taxon>Planctomycetota</taxon>
        <taxon>Candidatus Brocadiia</taxon>
        <taxon>Candidatus Brocadiales</taxon>
        <taxon>Candidatus Brocadiaceae</taxon>
        <taxon>Candidatus Kuenenia</taxon>
    </lineage>
</organism>
<dbReference type="InterPro" id="IPR007813">
    <property type="entry name" value="PilN"/>
</dbReference>
<dbReference type="Proteomes" id="UP000221734">
    <property type="component" value="Chromosome Kuenenia_stuttgartiensis_MBR1"/>
</dbReference>
<dbReference type="InterPro" id="IPR052534">
    <property type="entry name" value="Extracell_DNA_Util/SecSys_Comp"/>
</dbReference>
<reference evidence="2" key="1">
    <citation type="journal article" date="2006" name="Nature">
        <title>Deciphering the evolution and metabolism of an anammox bacterium from a community genome.</title>
        <authorList>
            <person name="Strous M."/>
            <person name="Pelletier E."/>
            <person name="Mangenot S."/>
            <person name="Rattei T."/>
            <person name="Lehner A."/>
            <person name="Taylor M.W."/>
            <person name="Horn M."/>
            <person name="Daims H."/>
            <person name="Bartol-Mavel D."/>
            <person name="Wincker P."/>
            <person name="Barbe V."/>
            <person name="Fonknechten N."/>
            <person name="Vallenet D."/>
            <person name="Segurens B."/>
            <person name="Schenowitz-Truong C."/>
            <person name="Medigue C."/>
            <person name="Collingro A."/>
            <person name="Snel B."/>
            <person name="Dutilh B.E."/>
            <person name="OpDenCamp H.J.M."/>
            <person name="vanDerDrift C."/>
            <person name="Cirpus I."/>
            <person name="vanDePas-Schoonen K.T."/>
            <person name="Harhangi H.R."/>
            <person name="vanNiftrik L."/>
            <person name="Schmid M."/>
            <person name="Keltjens J."/>
            <person name="vanDeVossenberg J."/>
            <person name="Kartal B."/>
            <person name="Meier H."/>
            <person name="Frishman D."/>
            <person name="Huynen M.A."/>
            <person name="Mewes H."/>
            <person name="Weissenbach J."/>
            <person name="Jetten M.S.M."/>
            <person name="Wagner M."/>
            <person name="LePaslier D."/>
        </authorList>
    </citation>
    <scope>NUCLEOTIDE SEQUENCE</scope>
</reference>
<sequence length="422" mass="47946">MSRIPFVGVFSPSGTGLSLHGDDLVITFVSRKLIKLSYETFVVKDFLIKDSQQLKPILVQQKKFAGEIILSVPRELCIIREIEFPYANIKELREALSYQLDSFIPFNNEDVYFDIHLLSRNRHNSKVLIVAVKKEALDDILLRLKALEIMPSRVIITPFAFIPLIADKRGAVAVVNKNKKDYCYSLYENSFLRSSSIVKNLDELTKQVKANAPGAVFYINNGDTILPEDYSVQTKRMDENAESYGAALYGVSGYPCNISLIKLKRKQRNPQISAMCFLTGFLILFIFLIPYIQKMNNLTRIKTVDSIIKSLKKEIKIVENTKERMELLENTVINVDKISEKYIPRIDIILELARILPNDAWAKTIKIDNNLFEIEGDAVSSTHLIPILENSPLLSAIGLASPVTKTQSGREKFRIKGKVERQ</sequence>